<dbReference type="AlphaFoldDB" id="E3J0Z4"/>
<dbReference type="GO" id="GO:0016491">
    <property type="term" value="F:oxidoreductase activity"/>
    <property type="evidence" value="ECO:0007669"/>
    <property type="project" value="InterPro"/>
</dbReference>
<gene>
    <name evidence="3" type="ordered locus">FraEuI1c_6074</name>
</gene>
<evidence type="ECO:0000256" key="2">
    <source>
        <dbReference type="ARBA" id="ARBA00049106"/>
    </source>
</evidence>
<reference evidence="3 4" key="1">
    <citation type="submission" date="2010-10" db="EMBL/GenBank/DDBJ databases">
        <title>Complete sequence of Frankia sp. EuI1c.</title>
        <authorList>
            <consortium name="US DOE Joint Genome Institute"/>
            <person name="Lucas S."/>
            <person name="Copeland A."/>
            <person name="Lapidus A."/>
            <person name="Cheng J.-F."/>
            <person name="Bruce D."/>
            <person name="Goodwin L."/>
            <person name="Pitluck S."/>
            <person name="Chertkov O."/>
            <person name="Detter J.C."/>
            <person name="Han C."/>
            <person name="Tapia R."/>
            <person name="Land M."/>
            <person name="Hauser L."/>
            <person name="Jeffries C."/>
            <person name="Kyrpides N."/>
            <person name="Ivanova N."/>
            <person name="Mikhailova N."/>
            <person name="Beauchemin N."/>
            <person name="Sen A."/>
            <person name="Sur S.A."/>
            <person name="Gtari M."/>
            <person name="Wall L."/>
            <person name="Tisa L."/>
            <person name="Woyke T."/>
        </authorList>
    </citation>
    <scope>NUCLEOTIDE SEQUENCE [LARGE SCALE GENOMIC DNA]</scope>
    <source>
        <strain evidence="4">DSM 45817 / CECT 9037 / EuI1c</strain>
    </source>
</reference>
<dbReference type="STRING" id="298654.FraEuI1c_6074"/>
<dbReference type="PANTHER" id="PTHR39428">
    <property type="entry name" value="F420H(2)-DEPENDENT QUINONE REDUCTASE RV1261C"/>
    <property type="match status" value="1"/>
</dbReference>
<evidence type="ECO:0000256" key="1">
    <source>
        <dbReference type="ARBA" id="ARBA00008710"/>
    </source>
</evidence>
<dbReference type="InterPro" id="IPR004378">
    <property type="entry name" value="F420H2_quin_Rdtase"/>
</dbReference>
<dbReference type="eggNOG" id="COG0748">
    <property type="taxonomic scope" value="Bacteria"/>
</dbReference>
<comment type="similarity">
    <text evidence="1">Belongs to the F420H(2)-dependent quinone reductase family.</text>
</comment>
<dbReference type="Proteomes" id="UP000002484">
    <property type="component" value="Chromosome"/>
</dbReference>
<dbReference type="GO" id="GO:0005886">
    <property type="term" value="C:plasma membrane"/>
    <property type="evidence" value="ECO:0007669"/>
    <property type="project" value="TreeGrafter"/>
</dbReference>
<evidence type="ECO:0000313" key="3">
    <source>
        <dbReference type="EMBL" id="ADP84058.1"/>
    </source>
</evidence>
<evidence type="ECO:0000313" key="4">
    <source>
        <dbReference type="Proteomes" id="UP000002484"/>
    </source>
</evidence>
<protein>
    <recommendedName>
        <fullName evidence="5">Nitroreductase family deazaflavin-dependent oxidoreductase</fullName>
    </recommendedName>
</protein>
<accession>E3J0Z4</accession>
<proteinExistence type="inferred from homology"/>
<dbReference type="Pfam" id="PF04075">
    <property type="entry name" value="F420H2_quin_red"/>
    <property type="match status" value="1"/>
</dbReference>
<dbReference type="EMBL" id="CP002299">
    <property type="protein sequence ID" value="ADP84058.1"/>
    <property type="molecule type" value="Genomic_DNA"/>
</dbReference>
<evidence type="ECO:0008006" key="5">
    <source>
        <dbReference type="Google" id="ProtNLM"/>
    </source>
</evidence>
<dbReference type="NCBIfam" id="TIGR00026">
    <property type="entry name" value="hi_GC_TIGR00026"/>
    <property type="match status" value="1"/>
</dbReference>
<dbReference type="GO" id="GO:0070967">
    <property type="term" value="F:coenzyme F420 binding"/>
    <property type="evidence" value="ECO:0007669"/>
    <property type="project" value="TreeGrafter"/>
</dbReference>
<keyword evidence="4" id="KW-1185">Reference proteome</keyword>
<name>E3J0Z4_PSEI1</name>
<dbReference type="InterPro" id="IPR012349">
    <property type="entry name" value="Split_barrel_FMN-bd"/>
</dbReference>
<comment type="catalytic activity">
    <reaction evidence="2">
        <text>oxidized coenzyme F420-(gamma-L-Glu)(n) + a quinol + H(+) = reduced coenzyme F420-(gamma-L-Glu)(n) + a quinone</text>
        <dbReference type="Rhea" id="RHEA:39663"/>
        <dbReference type="Rhea" id="RHEA-COMP:12939"/>
        <dbReference type="Rhea" id="RHEA-COMP:14378"/>
        <dbReference type="ChEBI" id="CHEBI:15378"/>
        <dbReference type="ChEBI" id="CHEBI:24646"/>
        <dbReference type="ChEBI" id="CHEBI:132124"/>
        <dbReference type="ChEBI" id="CHEBI:133980"/>
        <dbReference type="ChEBI" id="CHEBI:139511"/>
    </reaction>
</comment>
<dbReference type="KEGG" id="fri:FraEuI1c_6074"/>
<sequence>MAQGLSLHPAFQRVGPAVVPKLDKTLHKVSGGRVMIGQMMLPMVMLEHTGAKSGLARRTPLATMPDGDGFWLVGSNYGRHDHPAWTANLLAHPDVAVVHHGKRQELRARLVDGAERDAIWPKLTAFWPGYAEYQKMNEPGSEHGRVLRVFRLDPRPA</sequence>
<organism evidence="3 4">
    <name type="scientific">Pseudofrankia inefficax (strain DSM 45817 / CECT 9037 / DDB 130130 / EuI1c)</name>
    <name type="common">Frankia inefficax</name>
    <dbReference type="NCBI Taxonomy" id="298654"/>
    <lineage>
        <taxon>Bacteria</taxon>
        <taxon>Bacillati</taxon>
        <taxon>Actinomycetota</taxon>
        <taxon>Actinomycetes</taxon>
        <taxon>Frankiales</taxon>
        <taxon>Frankiaceae</taxon>
        <taxon>Pseudofrankia</taxon>
    </lineage>
</organism>
<dbReference type="SUPFAM" id="SSF50475">
    <property type="entry name" value="FMN-binding split barrel"/>
    <property type="match status" value="1"/>
</dbReference>
<dbReference type="InParanoid" id="E3J0Z4"/>
<dbReference type="HOGENOM" id="CLU_114921_0_1_11"/>
<dbReference type="PANTHER" id="PTHR39428:SF1">
    <property type="entry name" value="F420H(2)-DEPENDENT QUINONE REDUCTASE RV1261C"/>
    <property type="match status" value="1"/>
</dbReference>
<dbReference type="Gene3D" id="2.30.110.10">
    <property type="entry name" value="Electron Transport, Fmn-binding Protein, Chain A"/>
    <property type="match status" value="1"/>
</dbReference>